<protein>
    <recommendedName>
        <fullName evidence="1">MobA/VirD2-like nuclease domain-containing protein</fullName>
    </recommendedName>
</protein>
<feature type="domain" description="MobA/VirD2-like nuclease" evidence="1">
    <location>
        <begin position="17"/>
        <end position="144"/>
    </location>
</feature>
<dbReference type="STRING" id="742725.HMPREF9450_01764"/>
<keyword evidence="3" id="KW-1185">Reference proteome</keyword>
<dbReference type="AlphaFoldDB" id="G5HAU9"/>
<dbReference type="EMBL" id="ADLD01000013">
    <property type="protein sequence ID" value="EHB91715.1"/>
    <property type="molecule type" value="Genomic_DNA"/>
</dbReference>
<evidence type="ECO:0000259" key="1">
    <source>
        <dbReference type="Pfam" id="PF03432"/>
    </source>
</evidence>
<dbReference type="eggNOG" id="COG3843">
    <property type="taxonomic scope" value="Bacteria"/>
</dbReference>
<gene>
    <name evidence="2" type="ORF">HMPREF9450_01764</name>
</gene>
<dbReference type="GeneID" id="92815209"/>
<accession>G5HAU9</accession>
<dbReference type="PATRIC" id="fig|742725.3.peg.1859"/>
<comment type="caution">
    <text evidence="2">The sequence shown here is derived from an EMBL/GenBank/DDBJ whole genome shotgun (WGS) entry which is preliminary data.</text>
</comment>
<evidence type="ECO:0000313" key="3">
    <source>
        <dbReference type="Proteomes" id="UP000006008"/>
    </source>
</evidence>
<dbReference type="RefSeq" id="WP_009134570.1">
    <property type="nucleotide sequence ID" value="NZ_CP102250.1"/>
</dbReference>
<dbReference type="Pfam" id="PF03432">
    <property type="entry name" value="Relaxase"/>
    <property type="match status" value="1"/>
</dbReference>
<dbReference type="OrthoDB" id="1525197at2"/>
<sequence length="361" mass="40806">MIGKIISCSSFAGTVGYVMKEQSHILAAEGVTPPEVRDMVRDFKDQTLLNPRIKNAVGHISLSFSPKDADKLTDARMTQIAREYMERMGIRDTQFLLVRHLDQAHPHCHLVYNRVGNNGQTISDKNMKIRNGKVCKELTAKHGLYYAKGKEEVNRDRLREPDKTKYQIYDAIRACLPESKSWGDLENRLQERGITTSYKYCGQTDRKQGVLFGKNGFTFSGSKIDRAFSYTNLNRHFEQLQRMRPPIEQPRYTAQSVDKLRAAADSYRSAFSGLFKSGNVPEESVNLGAFGLKGGLLLPPSDFSGGIAPELMQRRIGESHEEYINRITALIRAATEAMLVAAAERKRKLKERKANKPKIGF</sequence>
<dbReference type="HOGENOM" id="CLU_022309_0_0_10"/>
<dbReference type="Proteomes" id="UP000006008">
    <property type="component" value="Unassembled WGS sequence"/>
</dbReference>
<organism evidence="2 3">
    <name type="scientific">Alistipes indistinctus YIT 12060</name>
    <dbReference type="NCBI Taxonomy" id="742725"/>
    <lineage>
        <taxon>Bacteria</taxon>
        <taxon>Pseudomonadati</taxon>
        <taxon>Bacteroidota</taxon>
        <taxon>Bacteroidia</taxon>
        <taxon>Bacteroidales</taxon>
        <taxon>Rikenellaceae</taxon>
        <taxon>Alistipes</taxon>
    </lineage>
</organism>
<evidence type="ECO:0000313" key="2">
    <source>
        <dbReference type="EMBL" id="EHB91715.1"/>
    </source>
</evidence>
<name>G5HAU9_9BACT</name>
<dbReference type="InterPro" id="IPR005094">
    <property type="entry name" value="Endonuclease_MobA/VirD2"/>
</dbReference>
<reference evidence="2 3" key="1">
    <citation type="submission" date="2011-08" db="EMBL/GenBank/DDBJ databases">
        <title>The Genome Sequence of Alistipes indistinctus YIT 12060.</title>
        <authorList>
            <consortium name="The Broad Institute Genome Sequencing Platform"/>
            <person name="Earl A."/>
            <person name="Ward D."/>
            <person name="Feldgarden M."/>
            <person name="Gevers D."/>
            <person name="Morotomi M."/>
            <person name="Young S.K."/>
            <person name="Zeng Q."/>
            <person name="Gargeya S."/>
            <person name="Fitzgerald M."/>
            <person name="Haas B."/>
            <person name="Abouelleil A."/>
            <person name="Alvarado L."/>
            <person name="Arachchi H.M."/>
            <person name="Berlin A."/>
            <person name="Brown A."/>
            <person name="Chapman S.B."/>
            <person name="Chen Z."/>
            <person name="Dunbar C."/>
            <person name="Freedman E."/>
            <person name="Gearin G."/>
            <person name="Gellesch M."/>
            <person name="Goldberg J."/>
            <person name="Griggs A."/>
            <person name="Gujja S."/>
            <person name="Heiman D."/>
            <person name="Howarth C."/>
            <person name="Larson L."/>
            <person name="Lui A."/>
            <person name="MacDonald P.J.P."/>
            <person name="Montmayeur A."/>
            <person name="Murphy C."/>
            <person name="Neiman D."/>
            <person name="Pearson M."/>
            <person name="Priest M."/>
            <person name="Roberts A."/>
            <person name="Saif S."/>
            <person name="Shea T."/>
            <person name="Shenoy N."/>
            <person name="Sisk P."/>
            <person name="Stolte C."/>
            <person name="Sykes S."/>
            <person name="Wortman J."/>
            <person name="Nusbaum C."/>
            <person name="Birren B."/>
        </authorList>
    </citation>
    <scope>NUCLEOTIDE SEQUENCE [LARGE SCALE GENOMIC DNA]</scope>
    <source>
        <strain evidence="2 3">YIT 12060</strain>
    </source>
</reference>
<proteinExistence type="predicted"/>